<evidence type="ECO:0000313" key="1">
    <source>
        <dbReference type="EMBL" id="EDW54202.1"/>
    </source>
</evidence>
<organism evidence="2">
    <name type="scientific">Drosophila sechellia</name>
    <name type="common">Fruit fly</name>
    <dbReference type="NCBI Taxonomy" id="7238"/>
    <lineage>
        <taxon>Eukaryota</taxon>
        <taxon>Metazoa</taxon>
        <taxon>Ecdysozoa</taxon>
        <taxon>Arthropoda</taxon>
        <taxon>Hexapoda</taxon>
        <taxon>Insecta</taxon>
        <taxon>Pterygota</taxon>
        <taxon>Neoptera</taxon>
        <taxon>Endopterygota</taxon>
        <taxon>Diptera</taxon>
        <taxon>Brachycera</taxon>
        <taxon>Muscomorpha</taxon>
        <taxon>Ephydroidea</taxon>
        <taxon>Drosophilidae</taxon>
        <taxon>Drosophila</taxon>
        <taxon>Sophophora</taxon>
    </lineage>
</organism>
<accession>B4I357</accession>
<dbReference type="EMBL" id="CH480820">
    <property type="protein sequence ID" value="EDW54202.1"/>
    <property type="molecule type" value="Genomic_DNA"/>
</dbReference>
<name>B4I357_DROSE</name>
<keyword evidence="2" id="KW-1185">Reference proteome</keyword>
<dbReference type="Proteomes" id="UP000001292">
    <property type="component" value="Unassembled WGS sequence"/>
</dbReference>
<dbReference type="HOGENOM" id="CLU_2640765_0_0_1"/>
<gene>
    <name evidence="1" type="primary">Dsec\GM18110</name>
    <name evidence="1" type="ORF">Dsec_GM18110</name>
</gene>
<proteinExistence type="predicted"/>
<sequence length="77" mass="8621">MPKQLGKLKANEMEMEAGERDVQMWKMEMRKMPCTVDGGDDEEWTVPGDSPGLSNMSCDPRTLIICLNPLPPLCLNP</sequence>
<dbReference type="AlphaFoldDB" id="B4I357"/>
<reference evidence="1 2" key="1">
    <citation type="journal article" date="2007" name="Nature">
        <title>Evolution of genes and genomes on the Drosophila phylogeny.</title>
        <authorList>
            <consortium name="Drosophila 12 Genomes Consortium"/>
            <person name="Clark A.G."/>
            <person name="Eisen M.B."/>
            <person name="Smith D.R."/>
            <person name="Bergman C.M."/>
            <person name="Oliver B."/>
            <person name="Markow T.A."/>
            <person name="Kaufman T.C."/>
            <person name="Kellis M."/>
            <person name="Gelbart W."/>
            <person name="Iyer V.N."/>
            <person name="Pollard D.A."/>
            <person name="Sackton T.B."/>
            <person name="Larracuente A.M."/>
            <person name="Singh N.D."/>
            <person name="Abad J.P."/>
            <person name="Abt D.N."/>
            <person name="Adryan B."/>
            <person name="Aguade M."/>
            <person name="Akashi H."/>
            <person name="Anderson W.W."/>
            <person name="Aquadro C.F."/>
            <person name="Ardell D.H."/>
            <person name="Arguello R."/>
            <person name="Artieri C.G."/>
            <person name="Barbash D.A."/>
            <person name="Barker D."/>
            <person name="Barsanti P."/>
            <person name="Batterham P."/>
            <person name="Batzoglou S."/>
            <person name="Begun D."/>
            <person name="Bhutkar A."/>
            <person name="Blanco E."/>
            <person name="Bosak S.A."/>
            <person name="Bradley R.K."/>
            <person name="Brand A.D."/>
            <person name="Brent M.R."/>
            <person name="Brooks A.N."/>
            <person name="Brown R.H."/>
            <person name="Butlin R.K."/>
            <person name="Caggese C."/>
            <person name="Calvi B.R."/>
            <person name="Bernardo de Carvalho A."/>
            <person name="Caspi A."/>
            <person name="Castrezana S."/>
            <person name="Celniker S.E."/>
            <person name="Chang J.L."/>
            <person name="Chapple C."/>
            <person name="Chatterji S."/>
            <person name="Chinwalla A."/>
            <person name="Civetta A."/>
            <person name="Clifton S.W."/>
            <person name="Comeron J.M."/>
            <person name="Costello J.C."/>
            <person name="Coyne J.A."/>
            <person name="Daub J."/>
            <person name="David R.G."/>
            <person name="Delcher A.L."/>
            <person name="Delehaunty K."/>
            <person name="Do C.B."/>
            <person name="Ebling H."/>
            <person name="Edwards K."/>
            <person name="Eickbush T."/>
            <person name="Evans J.D."/>
            <person name="Filipski A."/>
            <person name="Findeiss S."/>
            <person name="Freyhult E."/>
            <person name="Fulton L."/>
            <person name="Fulton R."/>
            <person name="Garcia A.C."/>
            <person name="Gardiner A."/>
            <person name="Garfield D.A."/>
            <person name="Garvin B.E."/>
            <person name="Gibson G."/>
            <person name="Gilbert D."/>
            <person name="Gnerre S."/>
            <person name="Godfrey J."/>
            <person name="Good R."/>
            <person name="Gotea V."/>
            <person name="Gravely B."/>
            <person name="Greenberg A.J."/>
            <person name="Griffiths-Jones S."/>
            <person name="Gross S."/>
            <person name="Guigo R."/>
            <person name="Gustafson E.A."/>
            <person name="Haerty W."/>
            <person name="Hahn M.W."/>
            <person name="Halligan D.L."/>
            <person name="Halpern A.L."/>
            <person name="Halter G.M."/>
            <person name="Han M.V."/>
            <person name="Heger A."/>
            <person name="Hillier L."/>
            <person name="Hinrichs A.S."/>
            <person name="Holmes I."/>
            <person name="Hoskins R.A."/>
            <person name="Hubisz M.J."/>
            <person name="Hultmark D."/>
            <person name="Huntley M.A."/>
            <person name="Jaffe D.B."/>
            <person name="Jagadeeshan S."/>
            <person name="Jeck W.R."/>
            <person name="Johnson J."/>
            <person name="Jones C.D."/>
            <person name="Jordan W.C."/>
            <person name="Karpen G.H."/>
            <person name="Kataoka E."/>
            <person name="Keightley P.D."/>
            <person name="Kheradpour P."/>
            <person name="Kirkness E.F."/>
            <person name="Koerich L.B."/>
            <person name="Kristiansen K."/>
            <person name="Kudrna D."/>
            <person name="Kulathinal R.J."/>
            <person name="Kumar S."/>
            <person name="Kwok R."/>
            <person name="Lander E."/>
            <person name="Langley C.H."/>
            <person name="Lapoint R."/>
            <person name="Lazzaro B.P."/>
            <person name="Lee S.J."/>
            <person name="Levesque L."/>
            <person name="Li R."/>
            <person name="Lin C.F."/>
            <person name="Lin M.F."/>
            <person name="Lindblad-Toh K."/>
            <person name="Llopart A."/>
            <person name="Long M."/>
            <person name="Low L."/>
            <person name="Lozovsky E."/>
            <person name="Lu J."/>
            <person name="Luo M."/>
            <person name="Machado C.A."/>
            <person name="Makalowski W."/>
            <person name="Marzo M."/>
            <person name="Matsuda M."/>
            <person name="Matzkin L."/>
            <person name="McAllister B."/>
            <person name="McBride C.S."/>
            <person name="McKernan B."/>
            <person name="McKernan K."/>
            <person name="Mendez-Lago M."/>
            <person name="Minx P."/>
            <person name="Mollenhauer M.U."/>
            <person name="Montooth K."/>
            <person name="Mount S.M."/>
            <person name="Mu X."/>
            <person name="Myers E."/>
            <person name="Negre B."/>
            <person name="Newfeld S."/>
            <person name="Nielsen R."/>
            <person name="Noor M.A."/>
            <person name="O'Grady P."/>
            <person name="Pachter L."/>
            <person name="Papaceit M."/>
            <person name="Parisi M.J."/>
            <person name="Parisi M."/>
            <person name="Parts L."/>
            <person name="Pedersen J.S."/>
            <person name="Pesole G."/>
            <person name="Phillippy A.M."/>
            <person name="Ponting C.P."/>
            <person name="Pop M."/>
            <person name="Porcelli D."/>
            <person name="Powell J.R."/>
            <person name="Prohaska S."/>
            <person name="Pruitt K."/>
            <person name="Puig M."/>
            <person name="Quesneville H."/>
            <person name="Ram K.R."/>
            <person name="Rand D."/>
            <person name="Rasmussen M.D."/>
            <person name="Reed L.K."/>
            <person name="Reenan R."/>
            <person name="Reily A."/>
            <person name="Remington K.A."/>
            <person name="Rieger T.T."/>
            <person name="Ritchie M.G."/>
            <person name="Robin C."/>
            <person name="Rogers Y.H."/>
            <person name="Rohde C."/>
            <person name="Rozas J."/>
            <person name="Rubenfield M.J."/>
            <person name="Ruiz A."/>
            <person name="Russo S."/>
            <person name="Salzberg S.L."/>
            <person name="Sanchez-Gracia A."/>
            <person name="Saranga D.J."/>
            <person name="Sato H."/>
            <person name="Schaeffer S.W."/>
            <person name="Schatz M.C."/>
            <person name="Schlenke T."/>
            <person name="Schwartz R."/>
            <person name="Segarra C."/>
            <person name="Singh R.S."/>
            <person name="Sirot L."/>
            <person name="Sirota M."/>
            <person name="Sisneros N.B."/>
            <person name="Smith C.D."/>
            <person name="Smith T.F."/>
            <person name="Spieth J."/>
            <person name="Stage D.E."/>
            <person name="Stark A."/>
            <person name="Stephan W."/>
            <person name="Strausberg R.L."/>
            <person name="Strempel S."/>
            <person name="Sturgill D."/>
            <person name="Sutton G."/>
            <person name="Sutton G.G."/>
            <person name="Tao W."/>
            <person name="Teichmann S."/>
            <person name="Tobari Y.N."/>
            <person name="Tomimura Y."/>
            <person name="Tsolas J.M."/>
            <person name="Valente V.L."/>
            <person name="Venter E."/>
            <person name="Venter J.C."/>
            <person name="Vicario S."/>
            <person name="Vieira F.G."/>
            <person name="Vilella A.J."/>
            <person name="Villasante A."/>
            <person name="Walenz B."/>
            <person name="Wang J."/>
            <person name="Wasserman M."/>
            <person name="Watts T."/>
            <person name="Wilson D."/>
            <person name="Wilson R.K."/>
            <person name="Wing R.A."/>
            <person name="Wolfner M.F."/>
            <person name="Wong A."/>
            <person name="Wong G.K."/>
            <person name="Wu C.I."/>
            <person name="Wu G."/>
            <person name="Yamamoto D."/>
            <person name="Yang H.P."/>
            <person name="Yang S.P."/>
            <person name="Yorke J.A."/>
            <person name="Yoshida K."/>
            <person name="Zdobnov E."/>
            <person name="Zhang P."/>
            <person name="Zhang Y."/>
            <person name="Zimin A.V."/>
            <person name="Baldwin J."/>
            <person name="Abdouelleil A."/>
            <person name="Abdulkadir J."/>
            <person name="Abebe A."/>
            <person name="Abera B."/>
            <person name="Abreu J."/>
            <person name="Acer S.C."/>
            <person name="Aftuck L."/>
            <person name="Alexander A."/>
            <person name="An P."/>
            <person name="Anderson E."/>
            <person name="Anderson S."/>
            <person name="Arachi H."/>
            <person name="Azer M."/>
            <person name="Bachantsang P."/>
            <person name="Barry A."/>
            <person name="Bayul T."/>
            <person name="Berlin A."/>
            <person name="Bessette D."/>
            <person name="Bloom T."/>
            <person name="Blye J."/>
            <person name="Boguslavskiy L."/>
            <person name="Bonnet C."/>
            <person name="Boukhgalter B."/>
            <person name="Bourzgui I."/>
            <person name="Brown A."/>
            <person name="Cahill P."/>
            <person name="Channer S."/>
            <person name="Cheshatsang Y."/>
            <person name="Chuda L."/>
            <person name="Citroen M."/>
            <person name="Collymore A."/>
            <person name="Cooke P."/>
            <person name="Costello M."/>
            <person name="D'Aco K."/>
            <person name="Daza R."/>
            <person name="De Haan G."/>
            <person name="DeGray S."/>
            <person name="DeMaso C."/>
            <person name="Dhargay N."/>
            <person name="Dooley K."/>
            <person name="Dooley E."/>
            <person name="Doricent M."/>
            <person name="Dorje P."/>
            <person name="Dorjee K."/>
            <person name="Dupes A."/>
            <person name="Elong R."/>
            <person name="Falk J."/>
            <person name="Farina A."/>
            <person name="Faro S."/>
            <person name="Ferguson D."/>
            <person name="Fisher S."/>
            <person name="Foley C.D."/>
            <person name="Franke A."/>
            <person name="Friedrich D."/>
            <person name="Gadbois L."/>
            <person name="Gearin G."/>
            <person name="Gearin C.R."/>
            <person name="Giannoukos G."/>
            <person name="Goode T."/>
            <person name="Graham J."/>
            <person name="Grandbois E."/>
            <person name="Grewal S."/>
            <person name="Gyaltsen K."/>
            <person name="Hafez N."/>
            <person name="Hagos B."/>
            <person name="Hall J."/>
            <person name="Henson C."/>
            <person name="Hollinger A."/>
            <person name="Honan T."/>
            <person name="Huard M.D."/>
            <person name="Hughes L."/>
            <person name="Hurhula B."/>
            <person name="Husby M.E."/>
            <person name="Kamat A."/>
            <person name="Kanga B."/>
            <person name="Kashin S."/>
            <person name="Khazanovich D."/>
            <person name="Kisner P."/>
            <person name="Lance K."/>
            <person name="Lara M."/>
            <person name="Lee W."/>
            <person name="Lennon N."/>
            <person name="Letendre F."/>
            <person name="LeVine R."/>
            <person name="Lipovsky A."/>
            <person name="Liu X."/>
            <person name="Liu J."/>
            <person name="Liu S."/>
            <person name="Lokyitsang T."/>
            <person name="Lokyitsang Y."/>
            <person name="Lubonja R."/>
            <person name="Lui A."/>
            <person name="MacDonald P."/>
            <person name="Magnisalis V."/>
            <person name="Maru K."/>
            <person name="Matthews C."/>
            <person name="McCusker W."/>
            <person name="McDonough S."/>
            <person name="Mehta T."/>
            <person name="Meldrim J."/>
            <person name="Meneus L."/>
            <person name="Mihai O."/>
            <person name="Mihalev A."/>
            <person name="Mihova T."/>
            <person name="Mittelman R."/>
            <person name="Mlenga V."/>
            <person name="Montmayeur A."/>
            <person name="Mulrain L."/>
            <person name="Navidi A."/>
            <person name="Naylor J."/>
            <person name="Negash T."/>
            <person name="Nguyen T."/>
            <person name="Nguyen N."/>
            <person name="Nicol R."/>
            <person name="Norbu C."/>
            <person name="Norbu N."/>
            <person name="Novod N."/>
            <person name="O'Neill B."/>
            <person name="Osman S."/>
            <person name="Markiewicz E."/>
            <person name="Oyono O.L."/>
            <person name="Patti C."/>
            <person name="Phunkhang P."/>
            <person name="Pierre F."/>
            <person name="Priest M."/>
            <person name="Raghuraman S."/>
            <person name="Rege F."/>
            <person name="Reyes R."/>
            <person name="Rise C."/>
            <person name="Rogov P."/>
            <person name="Ross K."/>
            <person name="Ryan E."/>
            <person name="Settipalli S."/>
            <person name="Shea T."/>
            <person name="Sherpa N."/>
            <person name="Shi L."/>
            <person name="Shih D."/>
            <person name="Sparrow T."/>
            <person name="Spaulding J."/>
            <person name="Stalker J."/>
            <person name="Stange-Thomann N."/>
            <person name="Stavropoulos S."/>
            <person name="Stone C."/>
            <person name="Strader C."/>
            <person name="Tesfaye S."/>
            <person name="Thomson T."/>
            <person name="Thoulutsang Y."/>
            <person name="Thoulutsang D."/>
            <person name="Topham K."/>
            <person name="Topping I."/>
            <person name="Tsamla T."/>
            <person name="Vassiliev H."/>
            <person name="Vo A."/>
            <person name="Wangchuk T."/>
            <person name="Wangdi T."/>
            <person name="Weiand M."/>
            <person name="Wilkinson J."/>
            <person name="Wilson A."/>
            <person name="Yadav S."/>
            <person name="Young G."/>
            <person name="Yu Q."/>
            <person name="Zembek L."/>
            <person name="Zhong D."/>
            <person name="Zimmer A."/>
            <person name="Zwirko Z."/>
            <person name="Jaffe D.B."/>
            <person name="Alvarez P."/>
            <person name="Brockman W."/>
            <person name="Butler J."/>
            <person name="Chin C."/>
            <person name="Gnerre S."/>
            <person name="Grabherr M."/>
            <person name="Kleber M."/>
            <person name="Mauceli E."/>
            <person name="MacCallum I."/>
        </authorList>
    </citation>
    <scope>NUCLEOTIDE SEQUENCE [LARGE SCALE GENOMIC DNA]</scope>
    <source>
        <strain evidence="2">Rob3c / Tucson 14021-0248.25</strain>
    </source>
</reference>
<evidence type="ECO:0000313" key="2">
    <source>
        <dbReference type="Proteomes" id="UP000001292"/>
    </source>
</evidence>
<protein>
    <submittedName>
        <fullName evidence="1">GM18110</fullName>
    </submittedName>
</protein>